<dbReference type="AlphaFoldDB" id="D5MJE7"/>
<proteinExistence type="predicted"/>
<sequence>MLLNKIALWKPCSKKMLAYVAIETPVKSFLPSEPCSNLDHIDTCIRAILKTTLRL</sequence>
<evidence type="ECO:0000313" key="2">
    <source>
        <dbReference type="Proteomes" id="UP000006898"/>
    </source>
</evidence>
<gene>
    <name evidence="1" type="ORF">DAMO_2452</name>
</gene>
<dbReference type="Proteomes" id="UP000006898">
    <property type="component" value="Chromosome"/>
</dbReference>
<dbReference type="HOGENOM" id="CLU_3023483_0_0_0"/>
<reference evidence="1 2" key="1">
    <citation type="journal article" date="2010" name="Nature">
        <title>Nitrite-driven anaerobic methane oxidation by oxygenic bacteria.</title>
        <authorList>
            <person name="Ettwig K.F."/>
            <person name="Butler M.K."/>
            <person name="Le Paslier D."/>
            <person name="Pelletier E."/>
            <person name="Mangenot S."/>
            <person name="Kuypers M.M.M."/>
            <person name="Schreiber F."/>
            <person name="Dutilh B.E."/>
            <person name="Zedelius J."/>
            <person name="de Beer D."/>
            <person name="Gloerich J."/>
            <person name="Wessels H.J.C.T."/>
            <person name="van Allen T."/>
            <person name="Luesken F."/>
            <person name="Wu M."/>
            <person name="van de Pas-Schoonen K.T."/>
            <person name="Op den Camp H.J.M."/>
            <person name="Janssen-Megens E.M."/>
            <person name="Francoijs K-J."/>
            <person name="Stunnenberg H."/>
            <person name="Weissenbach J."/>
            <person name="Jetten M.S.M."/>
            <person name="Strous M."/>
        </authorList>
    </citation>
    <scope>NUCLEOTIDE SEQUENCE [LARGE SCALE GENOMIC DNA]</scope>
</reference>
<name>D5MJE7_METO1</name>
<protein>
    <submittedName>
        <fullName evidence="1">Uncharacterized protein</fullName>
    </submittedName>
</protein>
<dbReference type="EMBL" id="FP565575">
    <property type="protein sequence ID" value="CBE69523.1"/>
    <property type="molecule type" value="Genomic_DNA"/>
</dbReference>
<evidence type="ECO:0000313" key="1">
    <source>
        <dbReference type="EMBL" id="CBE69523.1"/>
    </source>
</evidence>
<organism evidence="1 2">
    <name type="scientific">Methylomirabilis oxygeniifera</name>
    <dbReference type="NCBI Taxonomy" id="671143"/>
    <lineage>
        <taxon>Bacteria</taxon>
        <taxon>Candidatus Methylomirabilota</taxon>
        <taxon>Candidatus Methylomirabilia</taxon>
        <taxon>Candidatus Methylomirabilales</taxon>
        <taxon>Candidatus Methylomirabilaceae</taxon>
        <taxon>Candidatus Methylomirabilis</taxon>
    </lineage>
</organism>
<accession>D5MJE7</accession>
<dbReference type="KEGG" id="mox:DAMO_2452"/>